<dbReference type="PANTHER" id="PTHR43027">
    <property type="entry name" value="DOXORUBICIN RESISTANCE ABC TRANSPORTER PERMEASE PROTEIN DRRC-RELATED"/>
    <property type="match status" value="1"/>
</dbReference>
<sequence>MTAATIADARTVPTHAPGLVRSAARIAAVELRLLLREPGVLVGLVGFPAATVLIIAGVFGSAPDPEFGGVRPTEHYVVGYLGVVLAQVGLVSLPVHLASHRELGVTRRYRASGVSGATQILSSAGLGTVLAVLGGLVVLVVGGAAYGVPTPVDPFAVLLWLTAGVACFVAIGLALGTLLPSSRAANAVGNLLFVPMFLLGGGGPPRDVMTGPMQTLSDVLPLSHVVGGIRHAWLGRTDDPQALWWTAAVAALAVALAIRTARRRSS</sequence>
<feature type="domain" description="ABC-2 type transporter transmembrane" evidence="6">
    <location>
        <begin position="30"/>
        <end position="231"/>
    </location>
</feature>
<evidence type="ECO:0000256" key="3">
    <source>
        <dbReference type="ARBA" id="ARBA00022989"/>
    </source>
</evidence>
<evidence type="ECO:0000256" key="2">
    <source>
        <dbReference type="ARBA" id="ARBA00022692"/>
    </source>
</evidence>
<proteinExistence type="predicted"/>
<feature type="transmembrane region" description="Helical" evidence="5">
    <location>
        <begin position="157"/>
        <end position="178"/>
    </location>
</feature>
<dbReference type="InterPro" id="IPR052902">
    <property type="entry name" value="ABC-2_transporter"/>
</dbReference>
<dbReference type="PANTHER" id="PTHR43027:SF2">
    <property type="entry name" value="TRANSPORT PERMEASE PROTEIN"/>
    <property type="match status" value="1"/>
</dbReference>
<evidence type="ECO:0000256" key="1">
    <source>
        <dbReference type="ARBA" id="ARBA00004141"/>
    </source>
</evidence>
<dbReference type="EMBL" id="CADCSY010000075">
    <property type="protein sequence ID" value="CAA9240273.1"/>
    <property type="molecule type" value="Genomic_DNA"/>
</dbReference>
<evidence type="ECO:0000313" key="7">
    <source>
        <dbReference type="EMBL" id="CAA9240273.1"/>
    </source>
</evidence>
<dbReference type="InterPro" id="IPR013525">
    <property type="entry name" value="ABC2_TM"/>
</dbReference>
<name>A0A6J4I4S0_9ACTN</name>
<dbReference type="AlphaFoldDB" id="A0A6J4I4S0"/>
<dbReference type="GO" id="GO:0140359">
    <property type="term" value="F:ABC-type transporter activity"/>
    <property type="evidence" value="ECO:0007669"/>
    <property type="project" value="InterPro"/>
</dbReference>
<dbReference type="PIRSF" id="PIRSF006648">
    <property type="entry name" value="DrrB"/>
    <property type="match status" value="1"/>
</dbReference>
<evidence type="ECO:0000256" key="4">
    <source>
        <dbReference type="ARBA" id="ARBA00023136"/>
    </source>
</evidence>
<organism evidence="7">
    <name type="scientific">uncultured Acidimicrobiales bacterium</name>
    <dbReference type="NCBI Taxonomy" id="310071"/>
    <lineage>
        <taxon>Bacteria</taxon>
        <taxon>Bacillati</taxon>
        <taxon>Actinomycetota</taxon>
        <taxon>Acidimicrobiia</taxon>
        <taxon>Acidimicrobiales</taxon>
        <taxon>environmental samples</taxon>
    </lineage>
</organism>
<keyword evidence="3 5" id="KW-1133">Transmembrane helix</keyword>
<dbReference type="InterPro" id="IPR000412">
    <property type="entry name" value="ABC_2_transport"/>
</dbReference>
<feature type="transmembrane region" description="Helical" evidence="5">
    <location>
        <begin position="185"/>
        <end position="203"/>
    </location>
</feature>
<dbReference type="GO" id="GO:0043190">
    <property type="term" value="C:ATP-binding cassette (ABC) transporter complex"/>
    <property type="evidence" value="ECO:0007669"/>
    <property type="project" value="InterPro"/>
</dbReference>
<evidence type="ECO:0000256" key="5">
    <source>
        <dbReference type="SAM" id="Phobius"/>
    </source>
</evidence>
<gene>
    <name evidence="7" type="ORF">AVDCRST_MAG20-1689</name>
</gene>
<accession>A0A6J4I4S0</accession>
<feature type="transmembrane region" description="Helical" evidence="5">
    <location>
        <begin position="79"/>
        <end position="99"/>
    </location>
</feature>
<reference evidence="7" key="1">
    <citation type="submission" date="2020-02" db="EMBL/GenBank/DDBJ databases">
        <authorList>
            <person name="Meier V. D."/>
        </authorList>
    </citation>
    <scope>NUCLEOTIDE SEQUENCE</scope>
    <source>
        <strain evidence="7">AVDCRST_MAG20</strain>
    </source>
</reference>
<feature type="transmembrane region" description="Helical" evidence="5">
    <location>
        <begin position="120"/>
        <end position="145"/>
    </location>
</feature>
<keyword evidence="2 5" id="KW-0812">Transmembrane</keyword>
<feature type="transmembrane region" description="Helical" evidence="5">
    <location>
        <begin position="40"/>
        <end position="59"/>
    </location>
</feature>
<evidence type="ECO:0000259" key="6">
    <source>
        <dbReference type="Pfam" id="PF01061"/>
    </source>
</evidence>
<dbReference type="Pfam" id="PF01061">
    <property type="entry name" value="ABC2_membrane"/>
    <property type="match status" value="1"/>
</dbReference>
<protein>
    <recommendedName>
        <fullName evidence="6">ABC-2 type transporter transmembrane domain-containing protein</fullName>
    </recommendedName>
</protein>
<comment type="subcellular location">
    <subcellularLocation>
        <location evidence="1">Membrane</location>
        <topology evidence="1">Multi-pass membrane protein</topology>
    </subcellularLocation>
</comment>
<keyword evidence="4 5" id="KW-0472">Membrane</keyword>
<feature type="transmembrane region" description="Helical" evidence="5">
    <location>
        <begin position="242"/>
        <end position="261"/>
    </location>
</feature>